<dbReference type="InterPro" id="IPR004526">
    <property type="entry name" value="Glu-tRNA-synth_arc/euk"/>
</dbReference>
<gene>
    <name evidence="19" type="ORF">RB653_008103</name>
</gene>
<dbReference type="FunFam" id="3.90.800.10:FF:000001">
    <property type="entry name" value="Glutamine--tRNA ligase"/>
    <property type="match status" value="1"/>
</dbReference>
<dbReference type="HAMAP" id="MF_02076">
    <property type="entry name" value="Glu_tRNA_synth_type2"/>
    <property type="match status" value="1"/>
</dbReference>
<dbReference type="AlphaFoldDB" id="A0AAN7TQH9"/>
<comment type="caution">
    <text evidence="19">The sequence shown here is derived from an EMBL/GenBank/DDBJ whole genome shotgun (WGS) entry which is preliminary data.</text>
</comment>
<dbReference type="CDD" id="cd10289">
    <property type="entry name" value="GST_C_AaRS_like"/>
    <property type="match status" value="1"/>
</dbReference>
<comment type="similarity">
    <text evidence="2">Belongs to the class-I aminoacyl-tRNA synthetase family. Glutamate--tRNA ligase type 2 subfamily.</text>
</comment>
<dbReference type="Gene3D" id="1.20.1050.130">
    <property type="match status" value="1"/>
</dbReference>
<proteinExistence type="inferred from homology"/>
<comment type="catalytic activity">
    <reaction evidence="12">
        <text>tRNA(Glu) + L-glutamate + ATP = L-glutamyl-tRNA(Glu) + AMP + diphosphate</text>
        <dbReference type="Rhea" id="RHEA:23540"/>
        <dbReference type="Rhea" id="RHEA-COMP:9663"/>
        <dbReference type="Rhea" id="RHEA-COMP:9680"/>
        <dbReference type="ChEBI" id="CHEBI:29985"/>
        <dbReference type="ChEBI" id="CHEBI:30616"/>
        <dbReference type="ChEBI" id="CHEBI:33019"/>
        <dbReference type="ChEBI" id="CHEBI:78442"/>
        <dbReference type="ChEBI" id="CHEBI:78520"/>
        <dbReference type="ChEBI" id="CHEBI:456215"/>
        <dbReference type="EC" id="6.1.1.17"/>
    </reaction>
</comment>
<dbReference type="InterPro" id="IPR049437">
    <property type="entry name" value="tRNA-synt_1c_C2"/>
</dbReference>
<dbReference type="PANTHER" id="PTHR43097">
    <property type="entry name" value="GLUTAMINE-TRNA LIGASE"/>
    <property type="match status" value="1"/>
</dbReference>
<keyword evidence="8 13" id="KW-0067">ATP-binding</keyword>
<dbReference type="InterPro" id="IPR036282">
    <property type="entry name" value="Glutathione-S-Trfase_C_sf"/>
</dbReference>
<evidence type="ECO:0000256" key="1">
    <source>
        <dbReference type="ARBA" id="ARBA00004496"/>
    </source>
</evidence>
<feature type="domain" description="Glutamyl/glutaminyl-tRNA synthetase class Ib catalytic" evidence="16">
    <location>
        <begin position="225"/>
        <end position="524"/>
    </location>
</feature>
<keyword evidence="5" id="KW-0597">Phosphoprotein</keyword>
<evidence type="ECO:0000256" key="12">
    <source>
        <dbReference type="ARBA" id="ARBA00048351"/>
    </source>
</evidence>
<evidence type="ECO:0000256" key="8">
    <source>
        <dbReference type="ARBA" id="ARBA00022840"/>
    </source>
</evidence>
<keyword evidence="10 13" id="KW-0030">Aminoacyl-tRNA synthetase</keyword>
<evidence type="ECO:0000256" key="3">
    <source>
        <dbReference type="ARBA" id="ARBA00012835"/>
    </source>
</evidence>
<dbReference type="PROSITE" id="PS00178">
    <property type="entry name" value="AA_TRNA_LIGASE_I"/>
    <property type="match status" value="1"/>
</dbReference>
<reference evidence="19 20" key="1">
    <citation type="submission" date="2023-11" db="EMBL/GenBank/DDBJ databases">
        <title>Dfirmibasis_genome.</title>
        <authorList>
            <person name="Edelbroek B."/>
            <person name="Kjellin J."/>
            <person name="Jerlstrom-Hultqvist J."/>
            <person name="Soderbom F."/>
        </authorList>
    </citation>
    <scope>NUCLEOTIDE SEQUENCE [LARGE SCALE GENOMIC DNA]</scope>
    <source>
        <strain evidence="19 20">TNS-C-14</strain>
    </source>
</reference>
<dbReference type="SUPFAM" id="SSF47616">
    <property type="entry name" value="GST C-terminal domain-like"/>
    <property type="match status" value="1"/>
</dbReference>
<evidence type="ECO:0000256" key="13">
    <source>
        <dbReference type="RuleBase" id="RU363037"/>
    </source>
</evidence>
<dbReference type="InterPro" id="IPR020058">
    <property type="entry name" value="Glu/Gln-tRNA-synth_Ib_cat-dom"/>
</dbReference>
<dbReference type="Pfam" id="PF20974">
    <property type="entry name" value="tRNA-synt_1c_C2"/>
    <property type="match status" value="1"/>
</dbReference>
<evidence type="ECO:0000256" key="2">
    <source>
        <dbReference type="ARBA" id="ARBA00008927"/>
    </source>
</evidence>
<comment type="subcellular location">
    <subcellularLocation>
        <location evidence="1">Cytoplasm</location>
    </subcellularLocation>
</comment>
<dbReference type="NCBIfam" id="TIGR00463">
    <property type="entry name" value="gltX_arch"/>
    <property type="match status" value="1"/>
</dbReference>
<feature type="domain" description="Glutamyl/glutaminyl-tRNA synthetase class Ib anti-codon binding" evidence="17">
    <location>
        <begin position="534"/>
        <end position="624"/>
    </location>
</feature>
<dbReference type="Pfam" id="PF00749">
    <property type="entry name" value="tRNA-synt_1c"/>
    <property type="match status" value="1"/>
</dbReference>
<sequence>MAKVKDTGILRFDDTPLAATFPLVAVITSKVVGGVKTVGRKGLDSTEFSIVGTQDSLKGSYVIAKYLARSTPSLSLYGESALSSSKIDEFIDRIAHLKSEKYNEFLKEMNEYLTLRSFLIGFNLTLADIVFFARIKMVKDIQEEINKLGKTIPHLNRWFGYLGQLEAFVEADNSYSGKKETKGGKVNVDGSTTTSNTEKAAPQKGAMGWVGNFEALNLPGLVDGKVVTRFPPEPSGYMHIGHCKAAIINNYYAEKYNGKIIIRFDDTNPAKEKEEYVENIIKDINNLGIKYEKITHTSDYFDLIHDYAIQMIKEGIAFCDDTPKEKMSEERDNAIESVHRNNSVEKNLEMFNEMKKGTEQGAKCVLRAKLDIGNIDKAFRDPAIYRCNVSTPHHRTGDKYKVYPLYDFACPIVDSVEGVTHALRSNEYNNKRNLYNHYLQILRLENKPHVSDYSRLSFFNVLLSKRKLQHFVDTGVVSGWNDPRLPTLQGITRRGLTVTALREFILSQGASASNTTLDMGKLFVGNKAVLEPTCPRYTAIAKATAVKFTLSNGPSLPEVKDALKYAKDPSMGTKKVTYSSNIILEGDDCNQIKEGEEVTLMNWGNAIVETLQRNENGDVVSMTGKLHLEGDVKKTEKKLSWLSADCADTVTVVLQDYDYVITKPKLEDTDDLDTFTNRNSKFEIEALTDENILSLKQNDKIQFERRGFFNVDQVGDGVKPYVLIYIPSGPIKPAGAALYPFKKVEKVAVPQTSKPAPKKQEKQKK</sequence>
<dbReference type="GO" id="GO:0004818">
    <property type="term" value="F:glutamate-tRNA ligase activity"/>
    <property type="evidence" value="ECO:0007669"/>
    <property type="project" value="UniProtKB-EC"/>
</dbReference>
<dbReference type="FunFam" id="3.40.50.620:FF:000037">
    <property type="entry name" value="Glutamine--tRNA ligase cytoplasmic"/>
    <property type="match status" value="1"/>
</dbReference>
<evidence type="ECO:0000256" key="7">
    <source>
        <dbReference type="ARBA" id="ARBA00022741"/>
    </source>
</evidence>
<evidence type="ECO:0000259" key="18">
    <source>
        <dbReference type="Pfam" id="PF20974"/>
    </source>
</evidence>
<keyword evidence="4" id="KW-0963">Cytoplasm</keyword>
<dbReference type="InterPro" id="IPR020056">
    <property type="entry name" value="Rbsml_bL25/Gln-tRNA_synth_N"/>
</dbReference>
<dbReference type="GO" id="GO:0005829">
    <property type="term" value="C:cytosol"/>
    <property type="evidence" value="ECO:0007669"/>
    <property type="project" value="TreeGrafter"/>
</dbReference>
<protein>
    <recommendedName>
        <fullName evidence="3">glutamate--tRNA ligase</fullName>
        <ecNumber evidence="3">6.1.1.17</ecNumber>
    </recommendedName>
    <alternativeName>
        <fullName evidence="11">Glutamyl-tRNA synthetase</fullName>
    </alternativeName>
</protein>
<dbReference type="InterPro" id="IPR004046">
    <property type="entry name" value="GST_C"/>
</dbReference>
<feature type="domain" description="Glutathione S-transferase C-terminal" evidence="15">
    <location>
        <begin position="99"/>
        <end position="159"/>
    </location>
</feature>
<evidence type="ECO:0000259" key="17">
    <source>
        <dbReference type="Pfam" id="PF03950"/>
    </source>
</evidence>
<dbReference type="GO" id="GO:0005524">
    <property type="term" value="F:ATP binding"/>
    <property type="evidence" value="ECO:0007669"/>
    <property type="project" value="UniProtKB-KW"/>
</dbReference>
<name>A0AAN7TQH9_9MYCE</name>
<evidence type="ECO:0000256" key="5">
    <source>
        <dbReference type="ARBA" id="ARBA00022553"/>
    </source>
</evidence>
<evidence type="ECO:0000259" key="15">
    <source>
        <dbReference type="Pfam" id="PF00043"/>
    </source>
</evidence>
<keyword evidence="7 13" id="KW-0547">Nucleotide-binding</keyword>
<organism evidence="19 20">
    <name type="scientific">Dictyostelium firmibasis</name>
    <dbReference type="NCBI Taxonomy" id="79012"/>
    <lineage>
        <taxon>Eukaryota</taxon>
        <taxon>Amoebozoa</taxon>
        <taxon>Evosea</taxon>
        <taxon>Eumycetozoa</taxon>
        <taxon>Dictyostelia</taxon>
        <taxon>Dictyosteliales</taxon>
        <taxon>Dictyosteliaceae</taxon>
        <taxon>Dictyostelium</taxon>
    </lineage>
</organism>
<dbReference type="InterPro" id="IPR011035">
    <property type="entry name" value="Ribosomal_bL25/Gln-tRNA_synth"/>
</dbReference>
<keyword evidence="20" id="KW-1185">Reference proteome</keyword>
<dbReference type="PANTHER" id="PTHR43097:SF5">
    <property type="entry name" value="GLUTAMATE--TRNA LIGASE"/>
    <property type="match status" value="1"/>
</dbReference>
<dbReference type="GO" id="GO:0017102">
    <property type="term" value="C:methionyl glutamyl tRNA synthetase complex"/>
    <property type="evidence" value="ECO:0007669"/>
    <property type="project" value="TreeGrafter"/>
</dbReference>
<accession>A0AAN7TQH9</accession>
<dbReference type="FunFam" id="1.10.1160.10:FF:000001">
    <property type="entry name" value="Glutamine--tRNA ligase"/>
    <property type="match status" value="1"/>
</dbReference>
<evidence type="ECO:0000256" key="10">
    <source>
        <dbReference type="ARBA" id="ARBA00023146"/>
    </source>
</evidence>
<keyword evidence="9 13" id="KW-0648">Protein biosynthesis</keyword>
<dbReference type="Pfam" id="PF00043">
    <property type="entry name" value="GST_C"/>
    <property type="match status" value="1"/>
</dbReference>
<evidence type="ECO:0000256" key="6">
    <source>
        <dbReference type="ARBA" id="ARBA00022598"/>
    </source>
</evidence>
<dbReference type="Gene3D" id="2.40.240.10">
    <property type="entry name" value="Ribosomal Protein L25, Chain P"/>
    <property type="match status" value="1"/>
</dbReference>
<dbReference type="InterPro" id="IPR000924">
    <property type="entry name" value="Glu/Gln-tRNA-synth"/>
</dbReference>
<dbReference type="InterPro" id="IPR001412">
    <property type="entry name" value="aa-tRNA-synth_I_CS"/>
</dbReference>
<evidence type="ECO:0000256" key="14">
    <source>
        <dbReference type="SAM" id="MobiDB-lite"/>
    </source>
</evidence>
<feature type="region of interest" description="Disordered" evidence="14">
    <location>
        <begin position="179"/>
        <end position="201"/>
    </location>
</feature>
<evidence type="ECO:0000256" key="4">
    <source>
        <dbReference type="ARBA" id="ARBA00022490"/>
    </source>
</evidence>
<dbReference type="GO" id="GO:0006424">
    <property type="term" value="P:glutamyl-tRNA aminoacylation"/>
    <property type="evidence" value="ECO:0007669"/>
    <property type="project" value="InterPro"/>
</dbReference>
<dbReference type="Gene3D" id="3.40.50.620">
    <property type="entry name" value="HUPs"/>
    <property type="match status" value="1"/>
</dbReference>
<dbReference type="EMBL" id="JAVFKY010000003">
    <property type="protein sequence ID" value="KAK5578432.1"/>
    <property type="molecule type" value="Genomic_DNA"/>
</dbReference>
<keyword evidence="6 13" id="KW-0436">Ligase</keyword>
<dbReference type="Proteomes" id="UP001344447">
    <property type="component" value="Unassembled WGS sequence"/>
</dbReference>
<feature type="compositionally biased region" description="Polar residues" evidence="14">
    <location>
        <begin position="189"/>
        <end position="198"/>
    </location>
</feature>
<feature type="domain" description="tRNA synthetases class I (E and Q) anti-codon binding" evidence="18">
    <location>
        <begin position="639"/>
        <end position="712"/>
    </location>
</feature>
<evidence type="ECO:0000256" key="9">
    <source>
        <dbReference type="ARBA" id="ARBA00022917"/>
    </source>
</evidence>
<dbReference type="InterPro" id="IPR050132">
    <property type="entry name" value="Gln/Glu-tRNA_Ligase"/>
</dbReference>
<dbReference type="SUPFAM" id="SSF52374">
    <property type="entry name" value="Nucleotidylyl transferase"/>
    <property type="match status" value="1"/>
</dbReference>
<dbReference type="PRINTS" id="PR00987">
    <property type="entry name" value="TRNASYNTHGLU"/>
</dbReference>
<dbReference type="EC" id="6.1.1.17" evidence="3"/>
<dbReference type="InterPro" id="IPR014729">
    <property type="entry name" value="Rossmann-like_a/b/a_fold"/>
</dbReference>
<dbReference type="FunFam" id="2.40.240.10:FF:000004">
    <property type="entry name" value="Glutamyl-tRNA synthetase, cytoplasmic"/>
    <property type="match status" value="1"/>
</dbReference>
<evidence type="ECO:0000256" key="11">
    <source>
        <dbReference type="ARBA" id="ARBA00030865"/>
    </source>
</evidence>
<dbReference type="Pfam" id="PF03950">
    <property type="entry name" value="tRNA-synt_1c_C"/>
    <property type="match status" value="1"/>
</dbReference>
<dbReference type="SUPFAM" id="SSF50715">
    <property type="entry name" value="Ribosomal protein L25-like"/>
    <property type="match status" value="1"/>
</dbReference>
<evidence type="ECO:0000313" key="20">
    <source>
        <dbReference type="Proteomes" id="UP001344447"/>
    </source>
</evidence>
<dbReference type="InterPro" id="IPR020059">
    <property type="entry name" value="Glu/Gln-tRNA-synth_Ib_codon-bd"/>
</dbReference>
<evidence type="ECO:0000313" key="19">
    <source>
        <dbReference type="EMBL" id="KAK5578432.1"/>
    </source>
</evidence>
<evidence type="ECO:0000259" key="16">
    <source>
        <dbReference type="Pfam" id="PF00749"/>
    </source>
</evidence>